<organism evidence="1 2">
    <name type="scientific">Maribacter aurantiacus</name>
    <dbReference type="NCBI Taxonomy" id="1882343"/>
    <lineage>
        <taxon>Bacteria</taxon>
        <taxon>Pseudomonadati</taxon>
        <taxon>Bacteroidota</taxon>
        <taxon>Flavobacteriia</taxon>
        <taxon>Flavobacteriales</taxon>
        <taxon>Flavobacteriaceae</taxon>
        <taxon>Maribacter</taxon>
    </lineage>
</organism>
<evidence type="ECO:0000313" key="2">
    <source>
        <dbReference type="Proteomes" id="UP000308382"/>
    </source>
</evidence>
<gene>
    <name evidence="1" type="ORF">FEK29_04540</name>
</gene>
<comment type="caution">
    <text evidence="1">The sequence shown here is derived from an EMBL/GenBank/DDBJ whole genome shotgun (WGS) entry which is preliminary data.</text>
</comment>
<evidence type="ECO:0000313" key="1">
    <source>
        <dbReference type="EMBL" id="TLF47039.1"/>
    </source>
</evidence>
<protein>
    <submittedName>
        <fullName evidence="1">Uncharacterized protein</fullName>
    </submittedName>
</protein>
<keyword evidence="2" id="KW-1185">Reference proteome</keyword>
<dbReference type="OrthoDB" id="1375870at2"/>
<accession>A0A5R8ME77</accession>
<sequence>MKIAFRTKEDANKEQEREFLALSGSERFYRFVGFIQQSKKLPSKAKKTKDKSFKIIIKTNR</sequence>
<name>A0A5R8ME77_9FLAO</name>
<dbReference type="Proteomes" id="UP000308382">
    <property type="component" value="Unassembled WGS sequence"/>
</dbReference>
<dbReference type="RefSeq" id="WP_138257182.1">
    <property type="nucleotide sequence ID" value="NZ_VBUK01000001.1"/>
</dbReference>
<proteinExistence type="predicted"/>
<reference evidence="1 2" key="1">
    <citation type="journal article" date="2017" name="Int. J. Syst. Evol. Microbiol.">
        <title>Maripseudobacter aurantiacus gen. nov., sp. nov., a novel member of the family Flavobacteriaceae isolated from a sedimentation basin.</title>
        <authorList>
            <person name="Chen C."/>
            <person name="Su Y."/>
            <person name="Tao T."/>
            <person name="Fu G."/>
            <person name="Zhang C."/>
            <person name="Sun C."/>
            <person name="Zhang X."/>
            <person name="Wu M."/>
        </authorList>
    </citation>
    <scope>NUCLEOTIDE SEQUENCE [LARGE SCALE GENOMIC DNA]</scope>
    <source>
        <strain evidence="2">CDA4</strain>
    </source>
</reference>
<dbReference type="AlphaFoldDB" id="A0A5R8ME77"/>
<dbReference type="EMBL" id="VBUK01000001">
    <property type="protein sequence ID" value="TLF47039.1"/>
    <property type="molecule type" value="Genomic_DNA"/>
</dbReference>